<keyword evidence="9 10" id="KW-0807">Transducer</keyword>
<keyword evidence="4 11" id="KW-0552">Olfaction</keyword>
<dbReference type="AlphaFoldDB" id="A0AAV6Z7F7"/>
<dbReference type="PRINTS" id="PR00237">
    <property type="entry name" value="GPCRRHODOPSN"/>
</dbReference>
<dbReference type="InterPro" id="IPR000276">
    <property type="entry name" value="GPCR_Rhodpsn"/>
</dbReference>
<dbReference type="GO" id="GO:0004984">
    <property type="term" value="F:olfactory receptor activity"/>
    <property type="evidence" value="ECO:0007669"/>
    <property type="project" value="InterPro"/>
</dbReference>
<evidence type="ECO:0000256" key="2">
    <source>
        <dbReference type="ARBA" id="ARBA00022475"/>
    </source>
</evidence>
<feature type="transmembrane region" description="Helical" evidence="11">
    <location>
        <begin position="70"/>
        <end position="95"/>
    </location>
</feature>
<evidence type="ECO:0000256" key="4">
    <source>
        <dbReference type="ARBA" id="ARBA00022725"/>
    </source>
</evidence>
<organism evidence="13 14">
    <name type="scientific">Engystomops pustulosus</name>
    <name type="common">Tungara frog</name>
    <name type="synonym">Physalaemus pustulosus</name>
    <dbReference type="NCBI Taxonomy" id="76066"/>
    <lineage>
        <taxon>Eukaryota</taxon>
        <taxon>Metazoa</taxon>
        <taxon>Chordata</taxon>
        <taxon>Craniata</taxon>
        <taxon>Vertebrata</taxon>
        <taxon>Euteleostomi</taxon>
        <taxon>Amphibia</taxon>
        <taxon>Batrachia</taxon>
        <taxon>Anura</taxon>
        <taxon>Neobatrachia</taxon>
        <taxon>Hyloidea</taxon>
        <taxon>Leptodactylidae</taxon>
        <taxon>Leiuperinae</taxon>
        <taxon>Engystomops</taxon>
    </lineage>
</organism>
<comment type="subcellular location">
    <subcellularLocation>
        <location evidence="1 11">Cell membrane</location>
        <topology evidence="1 11">Multi-pass membrane protein</topology>
    </subcellularLocation>
</comment>
<dbReference type="PRINTS" id="PR00245">
    <property type="entry name" value="OLFACTORYR"/>
</dbReference>
<keyword evidence="14" id="KW-1185">Reference proteome</keyword>
<reference evidence="13" key="1">
    <citation type="thesis" date="2020" institute="ProQuest LLC" country="789 East Eisenhower Parkway, Ann Arbor, MI, USA">
        <title>Comparative Genomics and Chromosome Evolution.</title>
        <authorList>
            <person name="Mudd A.B."/>
        </authorList>
    </citation>
    <scope>NUCLEOTIDE SEQUENCE</scope>
    <source>
        <strain evidence="13">237g6f4</strain>
        <tissue evidence="13">Blood</tissue>
    </source>
</reference>
<evidence type="ECO:0000256" key="6">
    <source>
        <dbReference type="ARBA" id="ARBA00023040"/>
    </source>
</evidence>
<dbReference type="InterPro" id="IPR017452">
    <property type="entry name" value="GPCR_Rhodpsn_7TM"/>
</dbReference>
<evidence type="ECO:0000313" key="13">
    <source>
        <dbReference type="EMBL" id="KAG8543287.1"/>
    </source>
</evidence>
<feature type="domain" description="G-protein coupled receptors family 1 profile" evidence="12">
    <location>
        <begin position="50"/>
        <end position="299"/>
    </location>
</feature>
<feature type="transmembrane region" description="Helical" evidence="11">
    <location>
        <begin position="35"/>
        <end position="58"/>
    </location>
</feature>
<evidence type="ECO:0000256" key="10">
    <source>
        <dbReference type="RuleBase" id="RU000688"/>
    </source>
</evidence>
<dbReference type="PROSITE" id="PS00237">
    <property type="entry name" value="G_PROTEIN_RECEP_F1_1"/>
    <property type="match status" value="1"/>
</dbReference>
<dbReference type="SUPFAM" id="SSF81321">
    <property type="entry name" value="Family A G protein-coupled receptor-like"/>
    <property type="match status" value="1"/>
</dbReference>
<evidence type="ECO:0000256" key="9">
    <source>
        <dbReference type="ARBA" id="ARBA00023224"/>
    </source>
</evidence>
<evidence type="ECO:0000313" key="14">
    <source>
        <dbReference type="Proteomes" id="UP000824782"/>
    </source>
</evidence>
<evidence type="ECO:0000256" key="1">
    <source>
        <dbReference type="ARBA" id="ARBA00004651"/>
    </source>
</evidence>
<feature type="transmembrane region" description="Helical" evidence="11">
    <location>
        <begin position="212"/>
        <end position="235"/>
    </location>
</feature>
<comment type="similarity">
    <text evidence="10">Belongs to the G-protein coupled receptor 1 family.</text>
</comment>
<comment type="caution">
    <text evidence="13">The sequence shown here is derived from an EMBL/GenBank/DDBJ whole genome shotgun (WGS) entry which is preliminary data.</text>
</comment>
<evidence type="ECO:0000256" key="5">
    <source>
        <dbReference type="ARBA" id="ARBA00022989"/>
    </source>
</evidence>
<keyword evidence="8 10" id="KW-0675">Receptor</keyword>
<dbReference type="CDD" id="cd13954">
    <property type="entry name" value="7tmA_OR"/>
    <property type="match status" value="1"/>
</dbReference>
<keyword evidence="5 11" id="KW-1133">Transmembrane helix</keyword>
<keyword evidence="11" id="KW-0716">Sensory transduction</keyword>
<evidence type="ECO:0000256" key="8">
    <source>
        <dbReference type="ARBA" id="ARBA00023170"/>
    </source>
</evidence>
<dbReference type="PROSITE" id="PS50262">
    <property type="entry name" value="G_PROTEIN_RECEP_F1_2"/>
    <property type="match status" value="1"/>
</dbReference>
<dbReference type="GO" id="GO:0005886">
    <property type="term" value="C:plasma membrane"/>
    <property type="evidence" value="ECO:0007669"/>
    <property type="project" value="UniProtKB-SubCell"/>
</dbReference>
<keyword evidence="3 10" id="KW-0812">Transmembrane</keyword>
<dbReference type="FunFam" id="1.20.1070.10:FF:000015">
    <property type="entry name" value="Olfactory receptor"/>
    <property type="match status" value="1"/>
</dbReference>
<dbReference type="InterPro" id="IPR000725">
    <property type="entry name" value="Olfact_rcpt"/>
</dbReference>
<gene>
    <name evidence="13" type="ORF">GDO81_025021</name>
</gene>
<keyword evidence="7 11" id="KW-0472">Membrane</keyword>
<proteinExistence type="inferred from homology"/>
<dbReference type="GO" id="GO:0004930">
    <property type="term" value="F:G protein-coupled receptor activity"/>
    <property type="evidence" value="ECO:0007669"/>
    <property type="project" value="UniProtKB-KW"/>
</dbReference>
<dbReference type="EMBL" id="WNYA01003664">
    <property type="protein sequence ID" value="KAG8543287.1"/>
    <property type="molecule type" value="Genomic_DNA"/>
</dbReference>
<keyword evidence="2 11" id="KW-1003">Cell membrane</keyword>
<sequence>MVHILLERSIKLGNQSRVTEFTLLAIGYVSHFKPLIFTIFLIVFLMTVIGNSLIILVVRLNFSLHTPMYFFLSNLSFVELCYTSTTIPNILYGIIKGSGAISFAGCFTQVYLITLCATAECSLLAAMACDRYVAICRPLRYTVIISRTVCAYFAIFAWLSGVINSTVNTLVYSKFDFCGSNSMNRFYCEGQPVLRLSCSDTYISDVLATLSAAVFGVSFLLLILTSYSFILRAILKMPSASSRHKTFSTCTSHITVVVLYFGALTFMYLLPSNSSSQWLDLAVSIIYSTMTPMLNPIIYSLRNHQSHERWRQDMEMTGWRLG</sequence>
<dbReference type="Proteomes" id="UP000824782">
    <property type="component" value="Unassembled WGS sequence"/>
</dbReference>
<evidence type="ECO:0000256" key="3">
    <source>
        <dbReference type="ARBA" id="ARBA00022692"/>
    </source>
</evidence>
<feature type="transmembrane region" description="Helical" evidence="11">
    <location>
        <begin position="101"/>
        <end position="129"/>
    </location>
</feature>
<feature type="transmembrane region" description="Helical" evidence="11">
    <location>
        <begin position="247"/>
        <end position="269"/>
    </location>
</feature>
<protein>
    <recommendedName>
        <fullName evidence="11">Olfactory receptor</fullName>
    </recommendedName>
</protein>
<feature type="transmembrane region" description="Helical" evidence="11">
    <location>
        <begin position="281"/>
        <end position="301"/>
    </location>
</feature>
<dbReference type="Gene3D" id="1.20.1070.10">
    <property type="entry name" value="Rhodopsin 7-helix transmembrane proteins"/>
    <property type="match status" value="1"/>
</dbReference>
<feature type="transmembrane region" description="Helical" evidence="11">
    <location>
        <begin position="141"/>
        <end position="163"/>
    </location>
</feature>
<dbReference type="PANTHER" id="PTHR26452">
    <property type="entry name" value="OLFACTORY RECEPTOR"/>
    <property type="match status" value="1"/>
</dbReference>
<evidence type="ECO:0000256" key="11">
    <source>
        <dbReference type="RuleBase" id="RU363047"/>
    </source>
</evidence>
<dbReference type="Pfam" id="PF13853">
    <property type="entry name" value="7tm_4"/>
    <property type="match status" value="1"/>
</dbReference>
<evidence type="ECO:0000256" key="7">
    <source>
        <dbReference type="ARBA" id="ARBA00023136"/>
    </source>
</evidence>
<name>A0AAV6Z7F7_ENGPU</name>
<dbReference type="InterPro" id="IPR050516">
    <property type="entry name" value="Olfactory_GPCR"/>
</dbReference>
<evidence type="ECO:0000259" key="12">
    <source>
        <dbReference type="PROSITE" id="PS50262"/>
    </source>
</evidence>
<keyword evidence="6 10" id="KW-0297">G-protein coupled receptor</keyword>
<accession>A0AAV6Z7F7</accession>